<comment type="function">
    <text evidence="13">The RuvA-RuvB-RuvC complex processes Holliday junction (HJ) DNA during genetic recombination and DNA repair. Endonuclease that resolves HJ intermediates. Cleaves cruciform DNA by making single-stranded nicks across the HJ at symmetrical positions within the homologous arms, yielding a 5'-phosphate and a 3'-hydroxyl group; requires a central core of homology in the junction. The consensus cleavage sequence is 5'-(A/T)TT(C/G)-3'. Cleavage occurs on the 3'-side of the TT dinucleotide at the point of strand exchange. HJ branch migration catalyzed by RuvA-RuvB allows RuvC to scan DNA until it finds its consensus sequence, where it cleaves and resolves the cruciform DNA.</text>
</comment>
<evidence type="ECO:0000256" key="3">
    <source>
        <dbReference type="ARBA" id="ARBA00022722"/>
    </source>
</evidence>
<dbReference type="GO" id="GO:0005737">
    <property type="term" value="C:cytoplasm"/>
    <property type="evidence" value="ECO:0007669"/>
    <property type="project" value="UniProtKB-SubCell"/>
</dbReference>
<dbReference type="GO" id="GO:0006310">
    <property type="term" value="P:DNA recombination"/>
    <property type="evidence" value="ECO:0007669"/>
    <property type="project" value="UniProtKB-UniRule"/>
</dbReference>
<dbReference type="PRINTS" id="PR00696">
    <property type="entry name" value="RSOLVASERUVC"/>
</dbReference>
<evidence type="ECO:0000256" key="12">
    <source>
        <dbReference type="ARBA" id="ARBA00029354"/>
    </source>
</evidence>
<dbReference type="Proteomes" id="UP000282125">
    <property type="component" value="Unassembled WGS sequence"/>
</dbReference>
<feature type="active site" evidence="13">
    <location>
        <position position="66"/>
    </location>
</feature>
<feature type="active site" evidence="13">
    <location>
        <position position="7"/>
    </location>
</feature>
<dbReference type="GO" id="GO:0003677">
    <property type="term" value="F:DNA binding"/>
    <property type="evidence" value="ECO:0007669"/>
    <property type="project" value="UniProtKB-KW"/>
</dbReference>
<dbReference type="GO" id="GO:0008821">
    <property type="term" value="F:crossover junction DNA endonuclease activity"/>
    <property type="evidence" value="ECO:0007669"/>
    <property type="project" value="UniProtKB-UniRule"/>
</dbReference>
<dbReference type="SUPFAM" id="SSF53098">
    <property type="entry name" value="Ribonuclease H-like"/>
    <property type="match status" value="1"/>
</dbReference>
<dbReference type="RefSeq" id="WP_124965318.1">
    <property type="nucleotide sequence ID" value="NZ_RRAZ01000017.1"/>
</dbReference>
<accession>A0A3P3DI28</accession>
<keyword evidence="4 13" id="KW-0479">Metal-binding</keyword>
<evidence type="ECO:0000256" key="8">
    <source>
        <dbReference type="ARBA" id="ARBA00022842"/>
    </source>
</evidence>
<comment type="similarity">
    <text evidence="1 13">Belongs to the RuvC family.</text>
</comment>
<dbReference type="GO" id="GO:0006281">
    <property type="term" value="P:DNA repair"/>
    <property type="evidence" value="ECO:0007669"/>
    <property type="project" value="UniProtKB-UniRule"/>
</dbReference>
<keyword evidence="5 13" id="KW-0255">Endonuclease</keyword>
<evidence type="ECO:0000256" key="7">
    <source>
        <dbReference type="ARBA" id="ARBA00022801"/>
    </source>
</evidence>
<name>A0A3P3DI28_9RHOB</name>
<keyword evidence="6 13" id="KW-0227">DNA damage</keyword>
<comment type="caution">
    <text evidence="15">The sequence shown here is derived from an EMBL/GenBank/DDBJ whole genome shotgun (WGS) entry which is preliminary data.</text>
</comment>
<dbReference type="AlphaFoldDB" id="A0A3P3DI28"/>
<dbReference type="PANTHER" id="PTHR30194">
    <property type="entry name" value="CROSSOVER JUNCTION ENDODEOXYRIBONUCLEASE RUVC"/>
    <property type="match status" value="1"/>
</dbReference>
<feature type="binding site" evidence="13">
    <location>
        <position position="66"/>
    </location>
    <ligand>
        <name>Mg(2+)</name>
        <dbReference type="ChEBI" id="CHEBI:18420"/>
        <label>2</label>
    </ligand>
</feature>
<dbReference type="PANTHER" id="PTHR30194:SF3">
    <property type="entry name" value="CROSSOVER JUNCTION ENDODEOXYRIBONUCLEASE RUVC"/>
    <property type="match status" value="1"/>
</dbReference>
<evidence type="ECO:0000256" key="14">
    <source>
        <dbReference type="NCBIfam" id="TIGR00228"/>
    </source>
</evidence>
<comment type="subcellular location">
    <subcellularLocation>
        <location evidence="13">Cytoplasm</location>
    </subcellularLocation>
</comment>
<evidence type="ECO:0000313" key="16">
    <source>
        <dbReference type="Proteomes" id="UP000282125"/>
    </source>
</evidence>
<evidence type="ECO:0000256" key="6">
    <source>
        <dbReference type="ARBA" id="ARBA00022763"/>
    </source>
</evidence>
<dbReference type="InterPro" id="IPR002176">
    <property type="entry name" value="X-over_junc_endoDNase_RuvC"/>
</dbReference>
<gene>
    <name evidence="13 15" type="primary">ruvC</name>
    <name evidence="15" type="ORF">EG244_12420</name>
</gene>
<evidence type="ECO:0000256" key="11">
    <source>
        <dbReference type="ARBA" id="ARBA00023204"/>
    </source>
</evidence>
<keyword evidence="2 13" id="KW-0963">Cytoplasm</keyword>
<evidence type="ECO:0000256" key="5">
    <source>
        <dbReference type="ARBA" id="ARBA00022759"/>
    </source>
</evidence>
<dbReference type="OrthoDB" id="9805499at2"/>
<dbReference type="InterPro" id="IPR020563">
    <property type="entry name" value="X-over_junc_endoDNase_Mg_BS"/>
</dbReference>
<keyword evidence="3 13" id="KW-0540">Nuclease</keyword>
<proteinExistence type="inferred from homology"/>
<comment type="subunit">
    <text evidence="13">Homodimer which binds Holliday junction (HJ) DNA. The HJ becomes 2-fold symmetrical on binding to RuvC with unstacked arms; it has a different conformation from HJ DNA in complex with RuvA. In the full resolvosome a probable DNA-RuvA(4)-RuvB(12)-RuvC(2) complex forms which resolves the HJ.</text>
</comment>
<keyword evidence="8 13" id="KW-0460">Magnesium</keyword>
<dbReference type="GO" id="GO:0000287">
    <property type="term" value="F:magnesium ion binding"/>
    <property type="evidence" value="ECO:0007669"/>
    <property type="project" value="UniProtKB-UniRule"/>
</dbReference>
<reference evidence="15 16" key="1">
    <citation type="submission" date="2018-11" db="EMBL/GenBank/DDBJ databases">
        <title>Gemmobacter sp. nov., YIM 102744-1 draft genome.</title>
        <authorList>
            <person name="Li G."/>
            <person name="Jiang Y."/>
        </authorList>
    </citation>
    <scope>NUCLEOTIDE SEQUENCE [LARGE SCALE GENOMIC DNA]</scope>
    <source>
        <strain evidence="15 16">YIM 102744-1</strain>
    </source>
</reference>
<dbReference type="GO" id="GO:0009432">
    <property type="term" value="P:SOS response"/>
    <property type="evidence" value="ECO:0007669"/>
    <property type="project" value="UniProtKB-ARBA"/>
</dbReference>
<dbReference type="Pfam" id="PF02075">
    <property type="entry name" value="RuvC"/>
    <property type="match status" value="1"/>
</dbReference>
<comment type="cofactor">
    <cofactor evidence="13">
        <name>Mg(2+)</name>
        <dbReference type="ChEBI" id="CHEBI:18420"/>
    </cofactor>
    <text evidence="13">Binds 2 Mg(2+) ion per subunit.</text>
</comment>
<feature type="active site" evidence="13">
    <location>
        <position position="138"/>
    </location>
</feature>
<evidence type="ECO:0000256" key="10">
    <source>
        <dbReference type="ARBA" id="ARBA00023172"/>
    </source>
</evidence>
<evidence type="ECO:0000256" key="4">
    <source>
        <dbReference type="ARBA" id="ARBA00022723"/>
    </source>
</evidence>
<comment type="catalytic activity">
    <reaction evidence="12 13">
        <text>Endonucleolytic cleavage at a junction such as a reciprocal single-stranded crossover between two homologous DNA duplexes (Holliday junction).</text>
        <dbReference type="EC" id="3.1.21.10"/>
    </reaction>
</comment>
<dbReference type="NCBIfam" id="TIGR00228">
    <property type="entry name" value="ruvC"/>
    <property type="match status" value="1"/>
</dbReference>
<organism evidence="15 16">
    <name type="scientific">Falsigemmobacter faecalis</name>
    <dbReference type="NCBI Taxonomy" id="2488730"/>
    <lineage>
        <taxon>Bacteria</taxon>
        <taxon>Pseudomonadati</taxon>
        <taxon>Pseudomonadota</taxon>
        <taxon>Alphaproteobacteria</taxon>
        <taxon>Rhodobacterales</taxon>
        <taxon>Paracoccaceae</taxon>
        <taxon>Falsigemmobacter</taxon>
    </lineage>
</organism>
<dbReference type="FunFam" id="3.30.420.10:FF:000002">
    <property type="entry name" value="Crossover junction endodeoxyribonuclease RuvC"/>
    <property type="match status" value="1"/>
</dbReference>
<feature type="binding site" evidence="13">
    <location>
        <position position="7"/>
    </location>
    <ligand>
        <name>Mg(2+)</name>
        <dbReference type="ChEBI" id="CHEBI:18420"/>
        <label>1</label>
    </ligand>
</feature>
<dbReference type="GO" id="GO:0048476">
    <property type="term" value="C:Holliday junction resolvase complex"/>
    <property type="evidence" value="ECO:0007669"/>
    <property type="project" value="UniProtKB-UniRule"/>
</dbReference>
<dbReference type="PROSITE" id="PS01321">
    <property type="entry name" value="RUVC"/>
    <property type="match status" value="1"/>
</dbReference>
<dbReference type="CDD" id="cd16962">
    <property type="entry name" value="RuvC"/>
    <property type="match status" value="1"/>
</dbReference>
<dbReference type="InterPro" id="IPR012337">
    <property type="entry name" value="RNaseH-like_sf"/>
</dbReference>
<dbReference type="HAMAP" id="MF_00034">
    <property type="entry name" value="RuvC"/>
    <property type="match status" value="1"/>
</dbReference>
<evidence type="ECO:0000256" key="2">
    <source>
        <dbReference type="ARBA" id="ARBA00022490"/>
    </source>
</evidence>
<keyword evidence="16" id="KW-1185">Reference proteome</keyword>
<keyword evidence="7 13" id="KW-0378">Hydrolase</keyword>
<sequence>MRVLGIDPGLRNLGWGVIDVAGSRLTHVANGVCHSEPGDLAPRLLSLHSQLTEVLRLYQPDAAAVEQTFVNKDAVSTLKLGQARGIALLVPAQAGLTVGEYAPNAIKKCVVGVGHAAKQQVDHMVRFQFPGAVIAGPDAADALAIAICHAHHLQSSDRLLAAVKRAEGQRAAG</sequence>
<dbReference type="EC" id="3.1.21.10" evidence="13 14"/>
<evidence type="ECO:0000256" key="13">
    <source>
        <dbReference type="HAMAP-Rule" id="MF_00034"/>
    </source>
</evidence>
<evidence type="ECO:0000313" key="15">
    <source>
        <dbReference type="EMBL" id="RRH73484.1"/>
    </source>
</evidence>
<keyword evidence="10 13" id="KW-0233">DNA recombination</keyword>
<dbReference type="Gene3D" id="3.30.420.10">
    <property type="entry name" value="Ribonuclease H-like superfamily/Ribonuclease H"/>
    <property type="match status" value="1"/>
</dbReference>
<evidence type="ECO:0000256" key="1">
    <source>
        <dbReference type="ARBA" id="ARBA00009518"/>
    </source>
</evidence>
<feature type="binding site" evidence="13">
    <location>
        <position position="138"/>
    </location>
    <ligand>
        <name>Mg(2+)</name>
        <dbReference type="ChEBI" id="CHEBI:18420"/>
        <label>1</label>
    </ligand>
</feature>
<protein>
    <recommendedName>
        <fullName evidence="13 14">Crossover junction endodeoxyribonuclease RuvC</fullName>
        <ecNumber evidence="13 14">3.1.21.10</ecNumber>
    </recommendedName>
    <alternativeName>
        <fullName evidence="13">Holliday junction nuclease RuvC</fullName>
    </alternativeName>
    <alternativeName>
        <fullName evidence="13">Holliday junction resolvase RuvC</fullName>
    </alternativeName>
</protein>
<keyword evidence="9 13" id="KW-0238">DNA-binding</keyword>
<dbReference type="InterPro" id="IPR036397">
    <property type="entry name" value="RNaseH_sf"/>
</dbReference>
<evidence type="ECO:0000256" key="9">
    <source>
        <dbReference type="ARBA" id="ARBA00023125"/>
    </source>
</evidence>
<dbReference type="EMBL" id="RRAZ01000017">
    <property type="protein sequence ID" value="RRH73484.1"/>
    <property type="molecule type" value="Genomic_DNA"/>
</dbReference>
<keyword evidence="11 13" id="KW-0234">DNA repair</keyword>